<feature type="domain" description="Transposase IS200-like" evidence="1">
    <location>
        <begin position="12"/>
        <end position="79"/>
    </location>
</feature>
<dbReference type="Gene3D" id="3.30.70.1290">
    <property type="entry name" value="Transposase IS200-like"/>
    <property type="match status" value="1"/>
</dbReference>
<dbReference type="Proteomes" id="UP000272213">
    <property type="component" value="Unassembled WGS sequence"/>
</dbReference>
<dbReference type="GO" id="GO:0003677">
    <property type="term" value="F:DNA binding"/>
    <property type="evidence" value="ECO:0007669"/>
    <property type="project" value="InterPro"/>
</dbReference>
<evidence type="ECO:0000313" key="2">
    <source>
        <dbReference type="EMBL" id="RSJ75916.1"/>
    </source>
</evidence>
<gene>
    <name evidence="2" type="ORF">D8798_07845</name>
</gene>
<evidence type="ECO:0000313" key="3">
    <source>
        <dbReference type="Proteomes" id="UP000272213"/>
    </source>
</evidence>
<dbReference type="InterPro" id="IPR002686">
    <property type="entry name" value="Transposase_17"/>
</dbReference>
<dbReference type="GO" id="GO:0004803">
    <property type="term" value="F:transposase activity"/>
    <property type="evidence" value="ECO:0007669"/>
    <property type="project" value="InterPro"/>
</dbReference>
<reference evidence="2 3" key="1">
    <citation type="submission" date="2018-11" db="EMBL/GenBank/DDBJ databases">
        <title>Species Designations Belie Phenotypic and Genotypic Heterogeneity in Oral Streptococci.</title>
        <authorList>
            <person name="Velsko I."/>
        </authorList>
    </citation>
    <scope>NUCLEOTIDE SEQUENCE [LARGE SCALE GENOMIC DNA]</scope>
    <source>
        <strain evidence="2 3">BCA6</strain>
    </source>
</reference>
<comment type="caution">
    <text evidence="2">The sequence shown here is derived from an EMBL/GenBank/DDBJ whole genome shotgun (WGS) entry which is preliminary data.</text>
</comment>
<protein>
    <submittedName>
        <fullName evidence="2">Transposase IS200 like protein</fullName>
    </submittedName>
</protein>
<dbReference type="InterPro" id="IPR036515">
    <property type="entry name" value="Transposase_17_sf"/>
</dbReference>
<dbReference type="AlphaFoldDB" id="A0A3R9L6T5"/>
<accession>A0A3R9L6T5</accession>
<proteinExistence type="predicted"/>
<name>A0A3R9L6T5_STRCR</name>
<dbReference type="Pfam" id="PF01797">
    <property type="entry name" value="Y1_Tnp"/>
    <property type="match status" value="1"/>
</dbReference>
<sequence length="85" mass="10241">MAKIGYNLSHTKWMCKYHIIFTPQVSQKNHLLQNKTRYHEIFRHLCQYKGAEIIEGHMMPDRFRMLVLLPPKLTLFDFTGYLINM</sequence>
<evidence type="ECO:0000259" key="1">
    <source>
        <dbReference type="Pfam" id="PF01797"/>
    </source>
</evidence>
<dbReference type="GO" id="GO:0006313">
    <property type="term" value="P:DNA transposition"/>
    <property type="evidence" value="ECO:0007669"/>
    <property type="project" value="InterPro"/>
</dbReference>
<dbReference type="EMBL" id="RJPM01000006">
    <property type="protein sequence ID" value="RSJ75916.1"/>
    <property type="molecule type" value="Genomic_DNA"/>
</dbReference>
<organism evidence="2 3">
    <name type="scientific">Streptococcus cristatus</name>
    <dbReference type="NCBI Taxonomy" id="45634"/>
    <lineage>
        <taxon>Bacteria</taxon>
        <taxon>Bacillati</taxon>
        <taxon>Bacillota</taxon>
        <taxon>Bacilli</taxon>
        <taxon>Lactobacillales</taxon>
        <taxon>Streptococcaceae</taxon>
        <taxon>Streptococcus</taxon>
    </lineage>
</organism>
<dbReference type="SUPFAM" id="SSF143422">
    <property type="entry name" value="Transposase IS200-like"/>
    <property type="match status" value="1"/>
</dbReference>